<name>A0A917A8K4_9RHOB</name>
<dbReference type="EMBL" id="BMFJ01000001">
    <property type="protein sequence ID" value="GGE34286.1"/>
    <property type="molecule type" value="Genomic_DNA"/>
</dbReference>
<reference evidence="3" key="1">
    <citation type="journal article" date="2019" name="Int. J. Syst. Evol. Microbiol.">
        <title>The Global Catalogue of Microorganisms (GCM) 10K type strain sequencing project: providing services to taxonomists for standard genome sequencing and annotation.</title>
        <authorList>
            <consortium name="The Broad Institute Genomics Platform"/>
            <consortium name="The Broad Institute Genome Sequencing Center for Infectious Disease"/>
            <person name="Wu L."/>
            <person name="Ma J."/>
        </authorList>
    </citation>
    <scope>NUCLEOTIDE SEQUENCE [LARGE SCALE GENOMIC DNA]</scope>
    <source>
        <strain evidence="3">CGMCC 1.12664</strain>
    </source>
</reference>
<accession>A0A917A8K4</accession>
<evidence type="ECO:0000313" key="2">
    <source>
        <dbReference type="EMBL" id="GGE34286.1"/>
    </source>
</evidence>
<protein>
    <submittedName>
        <fullName evidence="2">Uncharacterized protein</fullName>
    </submittedName>
</protein>
<dbReference type="Proteomes" id="UP000612855">
    <property type="component" value="Unassembled WGS sequence"/>
</dbReference>
<sequence>MTTAALLAALALVSCGDGTNPFDDPAEESTDPEDDGSLPGTTNPTATSAIQRYEAETESGGGTALSYEYRNDTGQDEFYVDNLPFDADNTYSRGVAMSSIGPSGAYQVYESDPVAVDPVTSNTVGTFSYRAIYGKSTTGKVQFAIVRSGNYVDYGFGGFVYQRNLQADDGSSAGFVLPTCTGACQADFAGDYAGLRVFEGSGGLEYVQGNAVLKVDFEDFNNGKTGAVFYVRNRRVFDINGNDITAGYLAALEGQDTSTTITNSEVLAGNLPNLVSAVNSDAADTNGEVSASVTSYVTDSDGGVTNLDTGNFYAIMSGSGANGEVVGIVVVEQEDPRSSGSVTAQETGGFILYRQ</sequence>
<organism evidence="2 3">
    <name type="scientific">Primorskyibacter flagellatus</name>
    <dbReference type="NCBI Taxonomy" id="1387277"/>
    <lineage>
        <taxon>Bacteria</taxon>
        <taxon>Pseudomonadati</taxon>
        <taxon>Pseudomonadota</taxon>
        <taxon>Alphaproteobacteria</taxon>
        <taxon>Rhodobacterales</taxon>
        <taxon>Roseobacteraceae</taxon>
        <taxon>Primorskyibacter</taxon>
    </lineage>
</organism>
<feature type="region of interest" description="Disordered" evidence="1">
    <location>
        <begin position="19"/>
        <end position="45"/>
    </location>
</feature>
<comment type="caution">
    <text evidence="2">The sequence shown here is derived from an EMBL/GenBank/DDBJ whole genome shotgun (WGS) entry which is preliminary data.</text>
</comment>
<evidence type="ECO:0000313" key="3">
    <source>
        <dbReference type="Proteomes" id="UP000612855"/>
    </source>
</evidence>
<dbReference type="RefSeq" id="WP_188477793.1">
    <property type="nucleotide sequence ID" value="NZ_BMFJ01000001.1"/>
</dbReference>
<dbReference type="AlphaFoldDB" id="A0A917A8K4"/>
<feature type="compositionally biased region" description="Acidic residues" evidence="1">
    <location>
        <begin position="24"/>
        <end position="36"/>
    </location>
</feature>
<gene>
    <name evidence="2" type="ORF">GCM10011360_22680</name>
</gene>
<proteinExistence type="predicted"/>
<evidence type="ECO:0000256" key="1">
    <source>
        <dbReference type="SAM" id="MobiDB-lite"/>
    </source>
</evidence>
<keyword evidence="3" id="KW-1185">Reference proteome</keyword>